<comment type="cofactor">
    <cofactor evidence="4">
        <name>Mg(2+)</name>
        <dbReference type="ChEBI" id="CHEBI:18420"/>
    </cofactor>
</comment>
<evidence type="ECO:0000313" key="5">
    <source>
        <dbReference type="EMBL" id="ABM96745.1"/>
    </source>
</evidence>
<dbReference type="Gene3D" id="3.40.50.1000">
    <property type="entry name" value="HAD superfamily/HAD-like"/>
    <property type="match status" value="1"/>
</dbReference>
<dbReference type="InterPro" id="IPR036412">
    <property type="entry name" value="HAD-like_sf"/>
</dbReference>
<dbReference type="PANTHER" id="PTHR43768">
    <property type="entry name" value="TREHALOSE 6-PHOSPHATE PHOSPHATASE"/>
    <property type="match status" value="1"/>
</dbReference>
<comment type="pathway">
    <text evidence="1 4">Glycan biosynthesis; trehalose biosynthesis.</text>
</comment>
<proteinExistence type="inferred from homology"/>
<evidence type="ECO:0000256" key="1">
    <source>
        <dbReference type="ARBA" id="ARBA00005199"/>
    </source>
</evidence>
<dbReference type="EC" id="3.1.3.12" evidence="4"/>
<dbReference type="CDD" id="cd01627">
    <property type="entry name" value="HAD_TPP"/>
    <property type="match status" value="1"/>
</dbReference>
<keyword evidence="4" id="KW-0479">Metal-binding</keyword>
<dbReference type="KEGG" id="mpt:Mpe_A3792"/>
<dbReference type="GO" id="GO:0005992">
    <property type="term" value="P:trehalose biosynthetic process"/>
    <property type="evidence" value="ECO:0007669"/>
    <property type="project" value="UniProtKB-UniPathway"/>
</dbReference>
<dbReference type="Gene3D" id="3.30.70.1020">
    <property type="entry name" value="Trehalose-6-phosphate phosphatase related protein, domain 2"/>
    <property type="match status" value="1"/>
</dbReference>
<dbReference type="RefSeq" id="WP_011831365.1">
    <property type="nucleotide sequence ID" value="NC_008825.1"/>
</dbReference>
<dbReference type="NCBIfam" id="TIGR01484">
    <property type="entry name" value="HAD-SF-IIB"/>
    <property type="match status" value="1"/>
</dbReference>
<dbReference type="InterPro" id="IPR023214">
    <property type="entry name" value="HAD_sf"/>
</dbReference>
<dbReference type="InterPro" id="IPR006379">
    <property type="entry name" value="HAD-SF_hydro_IIB"/>
</dbReference>
<keyword evidence="3 4" id="KW-0378">Hydrolase</keyword>
<dbReference type="AlphaFoldDB" id="A2SMF6"/>
<evidence type="ECO:0000256" key="3">
    <source>
        <dbReference type="ARBA" id="ARBA00022801"/>
    </source>
</evidence>
<evidence type="ECO:0000256" key="2">
    <source>
        <dbReference type="ARBA" id="ARBA00008770"/>
    </source>
</evidence>
<dbReference type="GO" id="GO:0046872">
    <property type="term" value="F:metal ion binding"/>
    <property type="evidence" value="ECO:0007669"/>
    <property type="project" value="UniProtKB-KW"/>
</dbReference>
<dbReference type="InterPro" id="IPR003337">
    <property type="entry name" value="Trehalose_PPase"/>
</dbReference>
<dbReference type="SUPFAM" id="SSF56784">
    <property type="entry name" value="HAD-like"/>
    <property type="match status" value="1"/>
</dbReference>
<protein>
    <recommendedName>
        <fullName evidence="4">Trehalose 6-phosphate phosphatase</fullName>
        <ecNumber evidence="4">3.1.3.12</ecNumber>
    </recommendedName>
</protein>
<reference evidence="5 6" key="1">
    <citation type="journal article" date="2007" name="J. Bacteriol.">
        <title>Whole-genome analysis of the methyl tert-butyl ether-degrading beta-proteobacterium Methylibium petroleiphilum PM1.</title>
        <authorList>
            <person name="Kane S.R."/>
            <person name="Chakicherla A.Y."/>
            <person name="Chain P.S.G."/>
            <person name="Schmidt R."/>
            <person name="Shin M.W."/>
            <person name="Legler T.C."/>
            <person name="Scow K.M."/>
            <person name="Larimer F.W."/>
            <person name="Lucas S.M."/>
            <person name="Richardson P.M."/>
            <person name="Hristova K.R."/>
        </authorList>
    </citation>
    <scope>NUCLEOTIDE SEQUENCE [LARGE SCALE GENOMIC DNA]</scope>
    <source>
        <strain evidence="6">ATCC BAA-1232 / LMG 22953 / PM1</strain>
    </source>
</reference>
<name>A2SMF6_METPP</name>
<dbReference type="EMBL" id="CP000555">
    <property type="protein sequence ID" value="ABM96745.1"/>
    <property type="molecule type" value="Genomic_DNA"/>
</dbReference>
<dbReference type="InterPro" id="IPR044651">
    <property type="entry name" value="OTSB-like"/>
</dbReference>
<dbReference type="GO" id="GO:0004805">
    <property type="term" value="F:trehalose-phosphatase activity"/>
    <property type="evidence" value="ECO:0007669"/>
    <property type="project" value="UniProtKB-EC"/>
</dbReference>
<accession>A2SMF6</accession>
<comment type="catalytic activity">
    <reaction evidence="4">
        <text>alpha,alpha-trehalose 6-phosphate + H2O = alpha,alpha-trehalose + phosphate</text>
        <dbReference type="Rhea" id="RHEA:23420"/>
        <dbReference type="ChEBI" id="CHEBI:15377"/>
        <dbReference type="ChEBI" id="CHEBI:16551"/>
        <dbReference type="ChEBI" id="CHEBI:43474"/>
        <dbReference type="ChEBI" id="CHEBI:58429"/>
        <dbReference type="EC" id="3.1.3.12"/>
    </reaction>
</comment>
<dbReference type="eggNOG" id="COG1877">
    <property type="taxonomic scope" value="Bacteria"/>
</dbReference>
<dbReference type="HOGENOM" id="CLU_037265_2_0_4"/>
<sequence>MEDALRPPALDPRAALFLDFDGTLVPIAPRPDGIEVGAWLVPTLQQLHALLGGALALVSGRPLSELDAWLAPLRLPAAGVHGVERRDGDGPTRRLAGGLPDTLIHRVERLVARTPDLRLERKPGALALHYRDAPHLGDMCARMMLAAARPHAELTVLLGKCVVEVKPRGATKANAVSEFLAHPAFAGRQPVFVGDDATDEDGFAAVQAVGGIGIKVGDGPSGAQFRLGGPEAVRLWLQAALPQPAYPVALEVSR</sequence>
<comment type="function">
    <text evidence="4">Removes the phosphate from trehalose 6-phosphate to produce free trehalose.</text>
</comment>
<keyword evidence="6" id="KW-1185">Reference proteome</keyword>
<organism evidence="5 6">
    <name type="scientific">Methylibium petroleiphilum (strain ATCC BAA-1232 / LMG 22953 / PM1)</name>
    <dbReference type="NCBI Taxonomy" id="420662"/>
    <lineage>
        <taxon>Bacteria</taxon>
        <taxon>Pseudomonadati</taxon>
        <taxon>Pseudomonadota</taxon>
        <taxon>Betaproteobacteria</taxon>
        <taxon>Burkholderiales</taxon>
        <taxon>Sphaerotilaceae</taxon>
        <taxon>Methylibium</taxon>
    </lineage>
</organism>
<keyword evidence="4" id="KW-0460">Magnesium</keyword>
<dbReference type="STRING" id="420662.Mpe_A3792"/>
<dbReference type="Pfam" id="PF02358">
    <property type="entry name" value="Trehalose_PPase"/>
    <property type="match status" value="1"/>
</dbReference>
<dbReference type="Proteomes" id="UP000000366">
    <property type="component" value="Chromosome"/>
</dbReference>
<evidence type="ECO:0000256" key="4">
    <source>
        <dbReference type="RuleBase" id="RU361117"/>
    </source>
</evidence>
<dbReference type="PANTHER" id="PTHR43768:SF3">
    <property type="entry name" value="TREHALOSE 6-PHOSPHATE PHOSPHATASE"/>
    <property type="match status" value="1"/>
</dbReference>
<gene>
    <name evidence="5" type="ordered locus">Mpe_A3792</name>
</gene>
<dbReference type="NCBIfam" id="TIGR00685">
    <property type="entry name" value="T6PP"/>
    <property type="match status" value="1"/>
</dbReference>
<comment type="similarity">
    <text evidence="2 4">Belongs to the trehalose phosphatase family.</text>
</comment>
<dbReference type="UniPathway" id="UPA00299"/>
<evidence type="ECO:0000313" key="6">
    <source>
        <dbReference type="Proteomes" id="UP000000366"/>
    </source>
</evidence>